<accession>A0ABT1S299</accession>
<comment type="caution">
    <text evidence="1">The sequence shown here is derived from an EMBL/GenBank/DDBJ whole genome shotgun (WGS) entry which is preliminary data.</text>
</comment>
<dbReference type="EMBL" id="JANFZH010000037">
    <property type="protein sequence ID" value="MCQ4841066.1"/>
    <property type="molecule type" value="Genomic_DNA"/>
</dbReference>
<dbReference type="RefSeq" id="WP_256192219.1">
    <property type="nucleotide sequence ID" value="NZ_JANFZG010000037.1"/>
</dbReference>
<reference evidence="1 2" key="1">
    <citation type="submission" date="2022-06" db="EMBL/GenBank/DDBJ databases">
        <title>Isolation of gut microbiota from human fecal samples.</title>
        <authorList>
            <person name="Pamer E.G."/>
            <person name="Barat B."/>
            <person name="Waligurski E."/>
            <person name="Medina S."/>
            <person name="Paddock L."/>
            <person name="Mostad J."/>
        </authorList>
    </citation>
    <scope>NUCLEOTIDE SEQUENCE [LARGE SCALE GENOMIC DNA]</scope>
    <source>
        <strain evidence="1 2">DFI.9.73</strain>
    </source>
</reference>
<sequence>MNDRSLHWPAVRPCVPFSSRGGVIPRLTTQSAVCGLCAGVLPEIAAASGMQDEYGFLSGR</sequence>
<keyword evidence="2" id="KW-1185">Reference proteome</keyword>
<evidence type="ECO:0000313" key="1">
    <source>
        <dbReference type="EMBL" id="MCQ4841066.1"/>
    </source>
</evidence>
<evidence type="ECO:0000313" key="2">
    <source>
        <dbReference type="Proteomes" id="UP001524473"/>
    </source>
</evidence>
<gene>
    <name evidence="1" type="ORF">NE695_14215</name>
</gene>
<proteinExistence type="predicted"/>
<protein>
    <submittedName>
        <fullName evidence="1">Uncharacterized protein</fullName>
    </submittedName>
</protein>
<dbReference type="Proteomes" id="UP001524473">
    <property type="component" value="Unassembled WGS sequence"/>
</dbReference>
<organism evidence="1 2">
    <name type="scientific">Neglectibacter timonensis</name>
    <dbReference type="NCBI Taxonomy" id="1776382"/>
    <lineage>
        <taxon>Bacteria</taxon>
        <taxon>Bacillati</taxon>
        <taxon>Bacillota</taxon>
        <taxon>Clostridia</taxon>
        <taxon>Eubacteriales</taxon>
        <taxon>Oscillospiraceae</taxon>
        <taxon>Neglectibacter</taxon>
    </lineage>
</organism>
<name>A0ABT1S299_9FIRM</name>